<dbReference type="Pfam" id="PF06127">
    <property type="entry name" value="Mpo1-like"/>
    <property type="match status" value="1"/>
</dbReference>
<feature type="transmembrane region" description="Helical" evidence="1">
    <location>
        <begin position="67"/>
        <end position="85"/>
    </location>
</feature>
<reference evidence="2 4" key="2">
    <citation type="journal article" date="2018" name="Plant J.">
        <title>The Physcomitrella patens chromosome-scale assembly reveals moss genome structure and evolution.</title>
        <authorList>
            <person name="Lang D."/>
            <person name="Ullrich K.K."/>
            <person name="Murat F."/>
            <person name="Fuchs J."/>
            <person name="Jenkins J."/>
            <person name="Haas F.B."/>
            <person name="Piednoel M."/>
            <person name="Gundlach H."/>
            <person name="Van Bel M."/>
            <person name="Meyberg R."/>
            <person name="Vives C."/>
            <person name="Morata J."/>
            <person name="Symeonidi A."/>
            <person name="Hiss M."/>
            <person name="Muchero W."/>
            <person name="Kamisugi Y."/>
            <person name="Saleh O."/>
            <person name="Blanc G."/>
            <person name="Decker E.L."/>
            <person name="van Gessel N."/>
            <person name="Grimwood J."/>
            <person name="Hayes R.D."/>
            <person name="Graham S.W."/>
            <person name="Gunter L.E."/>
            <person name="McDaniel S.F."/>
            <person name="Hoernstein S.N.W."/>
            <person name="Larsson A."/>
            <person name="Li F.W."/>
            <person name="Perroud P.F."/>
            <person name="Phillips J."/>
            <person name="Ranjan P."/>
            <person name="Rokshar D.S."/>
            <person name="Rothfels C.J."/>
            <person name="Schneider L."/>
            <person name="Shu S."/>
            <person name="Stevenson D.W."/>
            <person name="Thummler F."/>
            <person name="Tillich M."/>
            <person name="Villarreal Aguilar J.C."/>
            <person name="Widiez T."/>
            <person name="Wong G.K."/>
            <person name="Wymore A."/>
            <person name="Zhang Y."/>
            <person name="Zimmer A.D."/>
            <person name="Quatrano R.S."/>
            <person name="Mayer K.F.X."/>
            <person name="Goodstein D."/>
            <person name="Casacuberta J.M."/>
            <person name="Vandepoele K."/>
            <person name="Reski R."/>
            <person name="Cuming A.C."/>
            <person name="Tuskan G.A."/>
            <person name="Maumus F."/>
            <person name="Salse J."/>
            <person name="Schmutz J."/>
            <person name="Rensing S.A."/>
        </authorList>
    </citation>
    <scope>NUCLEOTIDE SEQUENCE [LARGE SCALE GENOMIC DNA]</scope>
    <source>
        <strain evidence="3 4">cv. Gransden 2004</strain>
    </source>
</reference>
<dbReference type="GO" id="GO:0046521">
    <property type="term" value="P:sphingoid catabolic process"/>
    <property type="evidence" value="ECO:0000318"/>
    <property type="project" value="GO_Central"/>
</dbReference>
<evidence type="ECO:0000313" key="2">
    <source>
        <dbReference type="EMBL" id="PNR52984.1"/>
    </source>
</evidence>
<evidence type="ECO:0000256" key="1">
    <source>
        <dbReference type="SAM" id="Phobius"/>
    </source>
</evidence>
<gene>
    <name evidence="2" type="ORF">PHYPA_009359</name>
</gene>
<dbReference type="AlphaFoldDB" id="A9SQ81"/>
<name>A9SQ81_PHYPA</name>
<dbReference type="PANTHER" id="PTHR28026">
    <property type="entry name" value="DUF962 DOMAIN PROTEIN (AFU_ORTHOLOGUE AFUA_8G05310)"/>
    <property type="match status" value="1"/>
</dbReference>
<organism evidence="2">
    <name type="scientific">Physcomitrium patens</name>
    <name type="common">Spreading-leaved earth moss</name>
    <name type="synonym">Physcomitrella patens</name>
    <dbReference type="NCBI Taxonomy" id="3218"/>
    <lineage>
        <taxon>Eukaryota</taxon>
        <taxon>Viridiplantae</taxon>
        <taxon>Streptophyta</taxon>
        <taxon>Embryophyta</taxon>
        <taxon>Bryophyta</taxon>
        <taxon>Bryophytina</taxon>
        <taxon>Bryopsida</taxon>
        <taxon>Funariidae</taxon>
        <taxon>Funariales</taxon>
        <taxon>Funariaceae</taxon>
        <taxon>Physcomitrium</taxon>
    </lineage>
</organism>
<dbReference type="HOGENOM" id="CLU_081702_0_1_1"/>
<dbReference type="EnsemblPlants" id="Pp3c6_23150V3.1">
    <property type="protein sequence ID" value="Pp3c6_23150V3.1"/>
    <property type="gene ID" value="Pp3c6_23150"/>
</dbReference>
<reference evidence="3" key="3">
    <citation type="submission" date="2020-12" db="UniProtKB">
        <authorList>
            <consortium name="EnsemblPlants"/>
        </authorList>
    </citation>
    <scope>IDENTIFICATION</scope>
</reference>
<protein>
    <recommendedName>
        <fullName evidence="5">DUF962 domain-containing protein</fullName>
    </recommendedName>
</protein>
<dbReference type="InterPro" id="IPR009305">
    <property type="entry name" value="Mpo1-like"/>
</dbReference>
<feature type="transmembrane region" description="Helical" evidence="1">
    <location>
        <begin position="140"/>
        <end position="159"/>
    </location>
</feature>
<dbReference type="OMA" id="FCWIGAN"/>
<keyword evidence="4" id="KW-1185">Reference proteome</keyword>
<dbReference type="GO" id="GO:0005783">
    <property type="term" value="C:endoplasmic reticulum"/>
    <property type="evidence" value="ECO:0000318"/>
    <property type="project" value="GO_Central"/>
</dbReference>
<dbReference type="PaxDb" id="3218-PP1S103_77V6.1"/>
<evidence type="ECO:0008006" key="5">
    <source>
        <dbReference type="Google" id="ProtNLM"/>
    </source>
</evidence>
<evidence type="ECO:0000313" key="4">
    <source>
        <dbReference type="Proteomes" id="UP000006727"/>
    </source>
</evidence>
<proteinExistence type="predicted"/>
<keyword evidence="1" id="KW-0472">Membrane</keyword>
<dbReference type="InParanoid" id="A9SQ81"/>
<feature type="transmembrane region" description="Helical" evidence="1">
    <location>
        <begin position="92"/>
        <end position="108"/>
    </location>
</feature>
<keyword evidence="1" id="KW-1133">Transmembrane helix</keyword>
<dbReference type="eggNOG" id="KOG3292">
    <property type="taxonomic scope" value="Eukaryota"/>
</dbReference>
<sequence length="167" mass="19132">MGGSGNFDLEKNFAFCAAYHNHKINVLMHKLFVWPILLTLGIMLAYTKPLTPQFPFIAALPFHEYMMFNWSFVAESVYVLFYIIIKPKLGSWAALLVIFCWIGANAVAQQIPFASGWKIVAASQFLCWSLQLFGHRYFEASIYIFPCLPITFIIVPPLWTLMAEHES</sequence>
<accession>A9SQ81</accession>
<dbReference type="EMBL" id="ABEU02000006">
    <property type="protein sequence ID" value="PNR52984.1"/>
    <property type="molecule type" value="Genomic_DNA"/>
</dbReference>
<dbReference type="Gramene" id="Pp3c6_23150V3.1">
    <property type="protein sequence ID" value="Pp3c6_23150V3.1"/>
    <property type="gene ID" value="Pp3c6_23150"/>
</dbReference>
<dbReference type="PANTHER" id="PTHR28026:SF9">
    <property type="entry name" value="2-HYDROXY-PALMITIC ACID DIOXYGENASE MPO1"/>
    <property type="match status" value="1"/>
</dbReference>
<reference evidence="2 4" key="1">
    <citation type="journal article" date="2008" name="Science">
        <title>The Physcomitrella genome reveals evolutionary insights into the conquest of land by plants.</title>
        <authorList>
            <person name="Rensing S."/>
            <person name="Lang D."/>
            <person name="Zimmer A."/>
            <person name="Terry A."/>
            <person name="Salamov A."/>
            <person name="Shapiro H."/>
            <person name="Nishiyama T."/>
            <person name="Perroud P.-F."/>
            <person name="Lindquist E."/>
            <person name="Kamisugi Y."/>
            <person name="Tanahashi T."/>
            <person name="Sakakibara K."/>
            <person name="Fujita T."/>
            <person name="Oishi K."/>
            <person name="Shin-I T."/>
            <person name="Kuroki Y."/>
            <person name="Toyoda A."/>
            <person name="Suzuki Y."/>
            <person name="Hashimoto A."/>
            <person name="Yamaguchi K."/>
            <person name="Sugano A."/>
            <person name="Kohara Y."/>
            <person name="Fujiyama A."/>
            <person name="Anterola A."/>
            <person name="Aoki S."/>
            <person name="Ashton N."/>
            <person name="Barbazuk W.B."/>
            <person name="Barker E."/>
            <person name="Bennetzen J."/>
            <person name="Bezanilla M."/>
            <person name="Blankenship R."/>
            <person name="Cho S.H."/>
            <person name="Dutcher S."/>
            <person name="Estelle M."/>
            <person name="Fawcett J.A."/>
            <person name="Gundlach H."/>
            <person name="Hanada K."/>
            <person name="Heyl A."/>
            <person name="Hicks K.A."/>
            <person name="Hugh J."/>
            <person name="Lohr M."/>
            <person name="Mayer K."/>
            <person name="Melkozernov A."/>
            <person name="Murata T."/>
            <person name="Nelson D."/>
            <person name="Pils B."/>
            <person name="Prigge M."/>
            <person name="Reiss B."/>
            <person name="Renner T."/>
            <person name="Rombauts S."/>
            <person name="Rushton P."/>
            <person name="Sanderfoot A."/>
            <person name="Schween G."/>
            <person name="Shiu S.-H."/>
            <person name="Stueber K."/>
            <person name="Theodoulou F.L."/>
            <person name="Tu H."/>
            <person name="Van de Peer Y."/>
            <person name="Verrier P.J."/>
            <person name="Waters E."/>
            <person name="Wood A."/>
            <person name="Yang L."/>
            <person name="Cove D."/>
            <person name="Cuming A."/>
            <person name="Hasebe M."/>
            <person name="Lucas S."/>
            <person name="Mishler D.B."/>
            <person name="Reski R."/>
            <person name="Grigoriev I."/>
            <person name="Quatrano R.S."/>
            <person name="Boore J.L."/>
        </authorList>
    </citation>
    <scope>NUCLEOTIDE SEQUENCE [LARGE SCALE GENOMIC DNA]</scope>
    <source>
        <strain evidence="3 4">cv. Gransden 2004</strain>
    </source>
</reference>
<feature type="transmembrane region" description="Helical" evidence="1">
    <location>
        <begin position="31"/>
        <end position="47"/>
    </location>
</feature>
<dbReference type="GO" id="GO:0016020">
    <property type="term" value="C:membrane"/>
    <property type="evidence" value="ECO:0007669"/>
    <property type="project" value="GOC"/>
</dbReference>
<keyword evidence="1" id="KW-0812">Transmembrane</keyword>
<evidence type="ECO:0000313" key="3">
    <source>
        <dbReference type="EnsemblPlants" id="Pp3c6_23150V3.1"/>
    </source>
</evidence>
<dbReference type="Proteomes" id="UP000006727">
    <property type="component" value="Chromosome 6"/>
</dbReference>